<accession>A0ABP0M3J2</accession>
<feature type="compositionally biased region" description="Basic and acidic residues" evidence="1">
    <location>
        <begin position="52"/>
        <end position="67"/>
    </location>
</feature>
<feature type="transmembrane region" description="Helical" evidence="2">
    <location>
        <begin position="108"/>
        <end position="132"/>
    </location>
</feature>
<proteinExistence type="predicted"/>
<protein>
    <recommendedName>
        <fullName evidence="5">Cache domain-containing protein</fullName>
    </recommendedName>
</protein>
<feature type="transmembrane region" description="Helical" evidence="2">
    <location>
        <begin position="463"/>
        <end position="482"/>
    </location>
</feature>
<evidence type="ECO:0008006" key="5">
    <source>
        <dbReference type="Google" id="ProtNLM"/>
    </source>
</evidence>
<feature type="region of interest" description="Disordered" evidence="1">
    <location>
        <begin position="48"/>
        <end position="69"/>
    </location>
</feature>
<name>A0ABP0M3J2_9DINO</name>
<sequence>MILPQSCGSLCRKPTARSCLFGAMRKVPNLGAMKGKKEDTPSVDALAVMSPKARDRRDSEESKEAGRLKAMLRRGGSMQSLLSLGSRRSNRSGGSSGGMGLPSKAHMIAGSFACVILSWVGTVSILLMIVALRYTGPVVDLARERYVVSATERVGSEAAQVFGAASAARHALDYAVQRQLYFEPEDYDGLSLALEPVFAARKPLRAVDITFDTRKVSVSLRRIVGAGFDRLLVQSDADDCFEKLGRFGCLDGARFHDMDWYQIGSSLPGGQEVDNTTDPPMSSQWNVGPGFVPHVEGGLVESARAVAWSPAHSLIFRSVFPGSYGNLSVIARAVVEVTDLAEDDRLEDEANLGEVGAVYVCDIKGTLLATYYPGEKARIESPTGVTHFRMIWELEGWASSVQQGHFEEARREGIASFRAEPGNLHVAIRAVRGYNHFFVVAGSERSAYADAFMELICTIAQSIVVSPYPATAIILGICFILIQLNARRKRRRVQPEERLAQAEKSLAMLRSRTIRSR</sequence>
<evidence type="ECO:0000313" key="3">
    <source>
        <dbReference type="EMBL" id="CAK9045621.1"/>
    </source>
</evidence>
<gene>
    <name evidence="3" type="ORF">CCMP2556_LOCUS23806</name>
</gene>
<comment type="caution">
    <text evidence="3">The sequence shown here is derived from an EMBL/GenBank/DDBJ whole genome shotgun (WGS) entry which is preliminary data.</text>
</comment>
<keyword evidence="2" id="KW-0812">Transmembrane</keyword>
<evidence type="ECO:0000256" key="2">
    <source>
        <dbReference type="SAM" id="Phobius"/>
    </source>
</evidence>
<organism evidence="3 4">
    <name type="scientific">Durusdinium trenchii</name>
    <dbReference type="NCBI Taxonomy" id="1381693"/>
    <lineage>
        <taxon>Eukaryota</taxon>
        <taxon>Sar</taxon>
        <taxon>Alveolata</taxon>
        <taxon>Dinophyceae</taxon>
        <taxon>Suessiales</taxon>
        <taxon>Symbiodiniaceae</taxon>
        <taxon>Durusdinium</taxon>
    </lineage>
</organism>
<evidence type="ECO:0000313" key="4">
    <source>
        <dbReference type="Proteomes" id="UP001642484"/>
    </source>
</evidence>
<dbReference type="Proteomes" id="UP001642484">
    <property type="component" value="Unassembled WGS sequence"/>
</dbReference>
<dbReference type="EMBL" id="CAXAMN010015369">
    <property type="protein sequence ID" value="CAK9045621.1"/>
    <property type="molecule type" value="Genomic_DNA"/>
</dbReference>
<keyword evidence="4" id="KW-1185">Reference proteome</keyword>
<evidence type="ECO:0000256" key="1">
    <source>
        <dbReference type="SAM" id="MobiDB-lite"/>
    </source>
</evidence>
<keyword evidence="2" id="KW-1133">Transmembrane helix</keyword>
<keyword evidence="2" id="KW-0472">Membrane</keyword>
<reference evidence="3 4" key="1">
    <citation type="submission" date="2024-02" db="EMBL/GenBank/DDBJ databases">
        <authorList>
            <person name="Chen Y."/>
            <person name="Shah S."/>
            <person name="Dougan E. K."/>
            <person name="Thang M."/>
            <person name="Chan C."/>
        </authorList>
    </citation>
    <scope>NUCLEOTIDE SEQUENCE [LARGE SCALE GENOMIC DNA]</scope>
</reference>